<evidence type="ECO:0000313" key="2">
    <source>
        <dbReference type="EMBL" id="CAF9934855.1"/>
    </source>
</evidence>
<name>A0A8H3IV37_9LECA</name>
<dbReference type="AlphaFoldDB" id="A0A8H3IV37"/>
<protein>
    <recommendedName>
        <fullName evidence="1">F-box domain-containing protein</fullName>
    </recommendedName>
</protein>
<dbReference type="OrthoDB" id="5422579at2759"/>
<evidence type="ECO:0000259" key="1">
    <source>
        <dbReference type="PROSITE" id="PS50181"/>
    </source>
</evidence>
<dbReference type="InterPro" id="IPR036047">
    <property type="entry name" value="F-box-like_dom_sf"/>
</dbReference>
<sequence>MPNSSVSSPICFLPTEIHDLVLEELDHESLLNVRLTCKALNFHATRPAFKRLHVWLEENSLQKLLNIANEPHLHKYVKFIEFGMDLFYDIGRAEFARCTILAYCHPHIFLQATPEPAFVKAAWKIYGKYFMKQKNLKKTKRDLAMFARAIAAFSALESVRLVDFQSNVDGRNKGPKLLENEKLLRQGILNAAFIERPVALGRRQLLILIRALAANRDNKIQNLCLQLYTPHITNEGFYSKLSAEDADFAKLAFSNLKRLTLALPPVGRTIRRSWRKPSAESSVATILKAATELEDLQLEFPTQRRRRYTEANPSSRWKDLIQTSCFGKLKSLSIKGAELNEAEFVSFLMQSCQGLRGLHISDTSVVEDSWDLIHETIRALPELADVSLRNLWCRGLLMLHQSTMNPEPLYDYLLKRRTDNPWQSMCQARRLKSHGHI</sequence>
<organism evidence="2 3">
    <name type="scientific">Heterodermia speciosa</name>
    <dbReference type="NCBI Taxonomy" id="116794"/>
    <lineage>
        <taxon>Eukaryota</taxon>
        <taxon>Fungi</taxon>
        <taxon>Dikarya</taxon>
        <taxon>Ascomycota</taxon>
        <taxon>Pezizomycotina</taxon>
        <taxon>Lecanoromycetes</taxon>
        <taxon>OSLEUM clade</taxon>
        <taxon>Lecanoromycetidae</taxon>
        <taxon>Caliciales</taxon>
        <taxon>Physciaceae</taxon>
        <taxon>Heterodermia</taxon>
    </lineage>
</organism>
<dbReference type="EMBL" id="CAJPDS010000078">
    <property type="protein sequence ID" value="CAF9934855.1"/>
    <property type="molecule type" value="Genomic_DNA"/>
</dbReference>
<dbReference type="SUPFAM" id="SSF81383">
    <property type="entry name" value="F-box domain"/>
    <property type="match status" value="1"/>
</dbReference>
<dbReference type="Pfam" id="PF00646">
    <property type="entry name" value="F-box"/>
    <property type="match status" value="1"/>
</dbReference>
<proteinExistence type="predicted"/>
<dbReference type="PROSITE" id="PS50181">
    <property type="entry name" value="FBOX"/>
    <property type="match status" value="1"/>
</dbReference>
<feature type="domain" description="F-box" evidence="1">
    <location>
        <begin position="7"/>
        <end position="52"/>
    </location>
</feature>
<reference evidence="2" key="1">
    <citation type="submission" date="2021-03" db="EMBL/GenBank/DDBJ databases">
        <authorList>
            <person name="Tagirdzhanova G."/>
        </authorList>
    </citation>
    <scope>NUCLEOTIDE SEQUENCE</scope>
</reference>
<evidence type="ECO:0000313" key="3">
    <source>
        <dbReference type="Proteomes" id="UP000664521"/>
    </source>
</evidence>
<accession>A0A8H3IV37</accession>
<comment type="caution">
    <text evidence="2">The sequence shown here is derived from an EMBL/GenBank/DDBJ whole genome shotgun (WGS) entry which is preliminary data.</text>
</comment>
<gene>
    <name evidence="2" type="ORF">HETSPECPRED_009382</name>
</gene>
<dbReference type="InterPro" id="IPR001810">
    <property type="entry name" value="F-box_dom"/>
</dbReference>
<keyword evidence="3" id="KW-1185">Reference proteome</keyword>
<dbReference type="Proteomes" id="UP000664521">
    <property type="component" value="Unassembled WGS sequence"/>
</dbReference>